<dbReference type="Proteomes" id="UP000002745">
    <property type="component" value="Chromosome"/>
</dbReference>
<dbReference type="SUPFAM" id="SSF53335">
    <property type="entry name" value="S-adenosyl-L-methionine-dependent methyltransferases"/>
    <property type="match status" value="1"/>
</dbReference>
<dbReference type="AlphaFoldDB" id="C6XQ47"/>
<dbReference type="RefSeq" id="WP_015826714.1">
    <property type="nucleotide sequence ID" value="NC_012982.1"/>
</dbReference>
<keyword evidence="2" id="KW-0489">Methyltransferase</keyword>
<dbReference type="GO" id="GO:0008757">
    <property type="term" value="F:S-adenosylmethionine-dependent methyltransferase activity"/>
    <property type="evidence" value="ECO:0007669"/>
    <property type="project" value="InterPro"/>
</dbReference>
<dbReference type="KEGG" id="hba:Hbal_0870"/>
<reference evidence="3" key="1">
    <citation type="journal article" date="2011" name="J. Bacteriol.">
        <title>Genome sequences of eight morphologically diverse alphaproteobacteria.</title>
        <authorList>
            <consortium name="US DOE Joint Genome Institute"/>
            <person name="Brown P.J."/>
            <person name="Kysela D.T."/>
            <person name="Buechlein A."/>
            <person name="Hemmerich C."/>
            <person name="Brun Y.V."/>
        </authorList>
    </citation>
    <scope>NUCLEOTIDE SEQUENCE [LARGE SCALE GENOMIC DNA]</scope>
    <source>
        <strain evidence="3">ATCC 49814 / DSM 5838 / IFAM 1418</strain>
    </source>
</reference>
<dbReference type="Pfam" id="PF08241">
    <property type="entry name" value="Methyltransf_11"/>
    <property type="match status" value="1"/>
</dbReference>
<name>C6XQ47_HIRBI</name>
<keyword evidence="2" id="KW-0808">Transferase</keyword>
<dbReference type="CDD" id="cd02440">
    <property type="entry name" value="AdoMet_MTases"/>
    <property type="match status" value="1"/>
</dbReference>
<evidence type="ECO:0000259" key="1">
    <source>
        <dbReference type="Pfam" id="PF08241"/>
    </source>
</evidence>
<organism evidence="2 3">
    <name type="scientific">Hirschia baltica (strain ATCC 49814 / DSM 5838 / IFAM 1418)</name>
    <dbReference type="NCBI Taxonomy" id="582402"/>
    <lineage>
        <taxon>Bacteria</taxon>
        <taxon>Pseudomonadati</taxon>
        <taxon>Pseudomonadota</taxon>
        <taxon>Alphaproteobacteria</taxon>
        <taxon>Hyphomonadales</taxon>
        <taxon>Hyphomonadaceae</taxon>
        <taxon>Hirschia</taxon>
    </lineage>
</organism>
<dbReference type="Gene3D" id="3.40.50.150">
    <property type="entry name" value="Vaccinia Virus protein VP39"/>
    <property type="match status" value="1"/>
</dbReference>
<dbReference type="EMBL" id="CP001678">
    <property type="protein sequence ID" value="ACT58564.1"/>
    <property type="molecule type" value="Genomic_DNA"/>
</dbReference>
<dbReference type="OrthoDB" id="8153637at2"/>
<dbReference type="eggNOG" id="COG2226">
    <property type="taxonomic scope" value="Bacteria"/>
</dbReference>
<protein>
    <submittedName>
        <fullName evidence="2">Methyltransferase type 11</fullName>
    </submittedName>
</protein>
<evidence type="ECO:0000313" key="3">
    <source>
        <dbReference type="Proteomes" id="UP000002745"/>
    </source>
</evidence>
<keyword evidence="3" id="KW-1185">Reference proteome</keyword>
<dbReference type="InterPro" id="IPR029063">
    <property type="entry name" value="SAM-dependent_MTases_sf"/>
</dbReference>
<gene>
    <name evidence="2" type="ordered locus">Hbal_0870</name>
</gene>
<dbReference type="InterPro" id="IPR013216">
    <property type="entry name" value="Methyltransf_11"/>
</dbReference>
<dbReference type="HOGENOM" id="CLU_087236_0_0_5"/>
<dbReference type="STRING" id="582402.Hbal_0870"/>
<accession>C6XQ47</accession>
<evidence type="ECO:0000313" key="2">
    <source>
        <dbReference type="EMBL" id="ACT58564.1"/>
    </source>
</evidence>
<feature type="domain" description="Methyltransferase type 11" evidence="1">
    <location>
        <begin position="57"/>
        <end position="152"/>
    </location>
</feature>
<sequence>MTDILDKIAREKAFHNQRFAEEHDARDIQDKYYDSIRGCFGDYYSQIKSSVRNSRSLEYGCSYGDNVSKYAPVASDIKGIDISDNAVVIGQRKIDELGYTNASLSVMNAEEPTFEDGAFDFIFGAGILHHLDLEKSISQISRMLAENGRAVFMEPLGHNPIINMYRNATPEARTPDEHPLLVSDWKIFKKHFSTVNTKFYGLSTIGTTPLRNTPAHKIALSACEMLDSVLFKIPGVRFLGWYVLIEFEK</sequence>
<proteinExistence type="predicted"/>
<dbReference type="GO" id="GO:0032259">
    <property type="term" value="P:methylation"/>
    <property type="evidence" value="ECO:0007669"/>
    <property type="project" value="UniProtKB-KW"/>
</dbReference>